<accession>A0A0C2N9N4</accession>
<dbReference type="Proteomes" id="UP000031672">
    <property type="component" value="Unassembled WGS sequence"/>
</dbReference>
<sequence>MAKLLQVDFDFQGPFGEEMVQAMTGLAESINQEPGIIWKIWTQSEKEQLGGGLYLFEDQASAQRYLEMHSARLQQMGISNIRGVIFDINQPLSEINRAPLA</sequence>
<dbReference type="GO" id="GO:0004497">
    <property type="term" value="F:monooxygenase activity"/>
    <property type="evidence" value="ECO:0007669"/>
    <property type="project" value="UniProtKB-KW"/>
</dbReference>
<protein>
    <submittedName>
        <fullName evidence="1">Monooxygenase</fullName>
    </submittedName>
</protein>
<keyword evidence="1" id="KW-0503">Monooxygenase</keyword>
<organism evidence="1 2">
    <name type="scientific">Vibrio renipiscarius</name>
    <dbReference type="NCBI Taxonomy" id="1461322"/>
    <lineage>
        <taxon>Bacteria</taxon>
        <taxon>Pseudomonadati</taxon>
        <taxon>Pseudomonadota</taxon>
        <taxon>Gammaproteobacteria</taxon>
        <taxon>Vibrionales</taxon>
        <taxon>Vibrionaceae</taxon>
        <taxon>Vibrio</taxon>
    </lineage>
</organism>
<dbReference type="EMBL" id="JTKH01000024">
    <property type="protein sequence ID" value="KII76376.1"/>
    <property type="molecule type" value="Genomic_DNA"/>
</dbReference>
<name>A0A0C2NES8_9VIBR</name>
<dbReference type="RefSeq" id="WP_040992316.1">
    <property type="nucleotide sequence ID" value="NZ_JTKH01000024.1"/>
</dbReference>
<reference evidence="1 2" key="1">
    <citation type="submission" date="2014-11" db="EMBL/GenBank/DDBJ databases">
        <title>Draft Genome Sequence of Vibrio piscirenalis strains CECT 8603T and CECT 8604, two marine Gammaproteobacterium isolated from cultured gilthead sea bream (Sparus aurata).</title>
        <authorList>
            <person name="Arahal D.R."/>
            <person name="Rodrigo-Torres L."/>
            <person name="Lucena T."/>
            <person name="Pujalte M.J."/>
        </authorList>
    </citation>
    <scope>NUCLEOTIDE SEQUENCE [LARGE SCALE GENOMIC DNA]</scope>
    <source>
        <strain evidence="1 2">DCR 1-4-2</strain>
    </source>
</reference>
<dbReference type="PANTHER" id="PTHR39169:SF1">
    <property type="entry name" value="MONOOXYGENASE YDHR-RELATED"/>
    <property type="match status" value="1"/>
</dbReference>
<dbReference type="PANTHER" id="PTHR39169">
    <property type="match status" value="1"/>
</dbReference>
<evidence type="ECO:0000313" key="1">
    <source>
        <dbReference type="EMBL" id="KII76376.1"/>
    </source>
</evidence>
<dbReference type="Pfam" id="PF08803">
    <property type="entry name" value="ydhR"/>
    <property type="match status" value="1"/>
</dbReference>
<dbReference type="Gene3D" id="3.30.70.100">
    <property type="match status" value="1"/>
</dbReference>
<dbReference type="NCBIfam" id="NF008333">
    <property type="entry name" value="PRK11118.1"/>
    <property type="match status" value="1"/>
</dbReference>
<accession>A0A0C2NES8</accession>
<comment type="caution">
    <text evidence="1">The sequence shown here is derived from an EMBL/GenBank/DDBJ whole genome shotgun (WGS) entry which is preliminary data.</text>
</comment>
<keyword evidence="2" id="KW-1185">Reference proteome</keyword>
<evidence type="ECO:0000313" key="2">
    <source>
        <dbReference type="Proteomes" id="UP000031672"/>
    </source>
</evidence>
<gene>
    <name evidence="1" type="ORF">OJ16_16400</name>
</gene>
<dbReference type="AlphaFoldDB" id="A0A0C2NES8"/>
<dbReference type="STRING" id="1461322.OJ16_16400"/>
<proteinExistence type="predicted"/>
<dbReference type="InterPro" id="IPR011008">
    <property type="entry name" value="Dimeric_a/b-barrel"/>
</dbReference>
<dbReference type="SUPFAM" id="SSF54909">
    <property type="entry name" value="Dimeric alpha+beta barrel"/>
    <property type="match status" value="1"/>
</dbReference>
<keyword evidence="1" id="KW-0560">Oxidoreductase</keyword>
<dbReference type="InterPro" id="IPR014910">
    <property type="entry name" value="YdhR"/>
</dbReference>
<dbReference type="OrthoDB" id="1440627at2"/>